<accession>A0A1V2GY75</accession>
<keyword evidence="2" id="KW-1185">Reference proteome</keyword>
<dbReference type="Gene3D" id="3.10.20.30">
    <property type="match status" value="1"/>
</dbReference>
<proteinExistence type="predicted"/>
<dbReference type="RefSeq" id="WP_083747700.1">
    <property type="nucleotide sequence ID" value="NZ_MLCO01000204.1"/>
</dbReference>
<dbReference type="PANTHER" id="PTHR38031:SF1">
    <property type="entry name" value="SULFUR CARRIER PROTEIN CYSO"/>
    <property type="match status" value="1"/>
</dbReference>
<dbReference type="InterPro" id="IPR052045">
    <property type="entry name" value="Sulfur_Carrier/Prot_Modifier"/>
</dbReference>
<dbReference type="SUPFAM" id="SSF54285">
    <property type="entry name" value="MoaD/ThiS"/>
    <property type="match status" value="1"/>
</dbReference>
<dbReference type="Pfam" id="PF02597">
    <property type="entry name" value="ThiS"/>
    <property type="match status" value="1"/>
</dbReference>
<dbReference type="OrthoDB" id="9156098at2"/>
<gene>
    <name evidence="1" type="ORF">BKE38_19360</name>
</gene>
<dbReference type="InterPro" id="IPR012675">
    <property type="entry name" value="Beta-grasp_dom_sf"/>
</dbReference>
<dbReference type="AlphaFoldDB" id="A0A1V2GY75"/>
<dbReference type="InterPro" id="IPR016155">
    <property type="entry name" value="Mopterin_synth/thiamin_S_b"/>
</dbReference>
<evidence type="ECO:0000313" key="1">
    <source>
        <dbReference type="EMBL" id="ONG50104.1"/>
    </source>
</evidence>
<dbReference type="PANTHER" id="PTHR38031">
    <property type="entry name" value="SULFUR CARRIER PROTEIN SLR0821-RELATED"/>
    <property type="match status" value="1"/>
</dbReference>
<dbReference type="Proteomes" id="UP000188879">
    <property type="component" value="Unassembled WGS sequence"/>
</dbReference>
<evidence type="ECO:0000313" key="2">
    <source>
        <dbReference type="Proteomes" id="UP000188879"/>
    </source>
</evidence>
<name>A0A1V2GY75_9PROT</name>
<dbReference type="InterPro" id="IPR003749">
    <property type="entry name" value="ThiS/MoaD-like"/>
</dbReference>
<protein>
    <recommendedName>
        <fullName evidence="3">Molybdopterin synthase sulfur carrier subunit</fullName>
    </recommendedName>
</protein>
<reference evidence="1 2" key="1">
    <citation type="submission" date="2016-10" db="EMBL/GenBank/DDBJ databases">
        <title>Draft Genome sequence of Roseomonas sp. strain M3.</title>
        <authorList>
            <person name="Subhash Y."/>
            <person name="Lee S."/>
        </authorList>
    </citation>
    <scope>NUCLEOTIDE SEQUENCE [LARGE SCALE GENOMIC DNA]</scope>
    <source>
        <strain evidence="1 2">M3</strain>
    </source>
</reference>
<dbReference type="EMBL" id="MLCO01000204">
    <property type="protein sequence ID" value="ONG50104.1"/>
    <property type="molecule type" value="Genomic_DNA"/>
</dbReference>
<sequence>MPVVLVPSALRQYTGQQARVSVPGQTVAAILDSLTAEAPAMRSHLFAAGALRHFVVVSKNGQDIRLLQGLATPVAGTDEIRILASIAGG</sequence>
<comment type="caution">
    <text evidence="1">The sequence shown here is derived from an EMBL/GenBank/DDBJ whole genome shotgun (WGS) entry which is preliminary data.</text>
</comment>
<organism evidence="1 2">
    <name type="scientific">Teichococcus deserti</name>
    <dbReference type="NCBI Taxonomy" id="1817963"/>
    <lineage>
        <taxon>Bacteria</taxon>
        <taxon>Pseudomonadati</taxon>
        <taxon>Pseudomonadota</taxon>
        <taxon>Alphaproteobacteria</taxon>
        <taxon>Acetobacterales</taxon>
        <taxon>Roseomonadaceae</taxon>
        <taxon>Roseomonas</taxon>
    </lineage>
</organism>
<evidence type="ECO:0008006" key="3">
    <source>
        <dbReference type="Google" id="ProtNLM"/>
    </source>
</evidence>